<feature type="region of interest" description="Disordered" evidence="1">
    <location>
        <begin position="46"/>
        <end position="83"/>
    </location>
</feature>
<comment type="caution">
    <text evidence="2">The sequence shown here is derived from an EMBL/GenBank/DDBJ whole genome shotgun (WGS) entry which is preliminary data.</text>
</comment>
<dbReference type="AlphaFoldDB" id="A0AAV3ZCJ5"/>
<dbReference type="Proteomes" id="UP000735302">
    <property type="component" value="Unassembled WGS sequence"/>
</dbReference>
<organism evidence="2 3">
    <name type="scientific">Plakobranchus ocellatus</name>
    <dbReference type="NCBI Taxonomy" id="259542"/>
    <lineage>
        <taxon>Eukaryota</taxon>
        <taxon>Metazoa</taxon>
        <taxon>Spiralia</taxon>
        <taxon>Lophotrochozoa</taxon>
        <taxon>Mollusca</taxon>
        <taxon>Gastropoda</taxon>
        <taxon>Heterobranchia</taxon>
        <taxon>Euthyneura</taxon>
        <taxon>Panpulmonata</taxon>
        <taxon>Sacoglossa</taxon>
        <taxon>Placobranchoidea</taxon>
        <taxon>Plakobranchidae</taxon>
        <taxon>Plakobranchus</taxon>
    </lineage>
</organism>
<name>A0AAV3ZCJ5_9GAST</name>
<evidence type="ECO:0000313" key="2">
    <source>
        <dbReference type="EMBL" id="GFN93103.1"/>
    </source>
</evidence>
<evidence type="ECO:0000256" key="1">
    <source>
        <dbReference type="SAM" id="MobiDB-lite"/>
    </source>
</evidence>
<accession>A0AAV3ZCJ5</accession>
<protein>
    <submittedName>
        <fullName evidence="2">Latent membrane protein 1</fullName>
    </submittedName>
</protein>
<evidence type="ECO:0000313" key="3">
    <source>
        <dbReference type="Proteomes" id="UP000735302"/>
    </source>
</evidence>
<gene>
    <name evidence="2" type="ORF">PoB_001960900</name>
</gene>
<dbReference type="EMBL" id="BLXT01002311">
    <property type="protein sequence ID" value="GFN93103.1"/>
    <property type="molecule type" value="Genomic_DNA"/>
</dbReference>
<sequence length="108" mass="11428">MRLKSLFLFIVTSLKFLAIFSSAVRLARAFLPLYCGPAHPSLSDLTGPAHPSLSDLTGPAHPPLSDLTGPAHPSLSDFTGPAHPSLSDLTGPAHHLYLTSLVTNFARS</sequence>
<keyword evidence="3" id="KW-1185">Reference proteome</keyword>
<proteinExistence type="predicted"/>
<reference evidence="2 3" key="1">
    <citation type="journal article" date="2021" name="Elife">
        <title>Chloroplast acquisition without the gene transfer in kleptoplastic sea slugs, Plakobranchus ocellatus.</title>
        <authorList>
            <person name="Maeda T."/>
            <person name="Takahashi S."/>
            <person name="Yoshida T."/>
            <person name="Shimamura S."/>
            <person name="Takaki Y."/>
            <person name="Nagai Y."/>
            <person name="Toyoda A."/>
            <person name="Suzuki Y."/>
            <person name="Arimoto A."/>
            <person name="Ishii H."/>
            <person name="Satoh N."/>
            <person name="Nishiyama T."/>
            <person name="Hasebe M."/>
            <person name="Maruyama T."/>
            <person name="Minagawa J."/>
            <person name="Obokata J."/>
            <person name="Shigenobu S."/>
        </authorList>
    </citation>
    <scope>NUCLEOTIDE SEQUENCE [LARGE SCALE GENOMIC DNA]</scope>
</reference>